<dbReference type="FunFam" id="3.30.559.10:FF:000012">
    <property type="entry name" value="Non-ribosomal peptide synthetase"/>
    <property type="match status" value="1"/>
</dbReference>
<protein>
    <recommendedName>
        <fullName evidence="1">Condensation domain-containing protein</fullName>
    </recommendedName>
</protein>
<sequence length="249" mass="28527">MTHYPDPSFLKDDENRTAASEGDLFVLPTSFAQQRLWLLDELESGSAYNFHSGLRLTGRINVSALEKALKEIVKRHEALRTTFRFAGGRPVQVIAEKMSLEMPLIDLSGQPKKERKVEAERLTKDEAMRRFDLAKGPLFRPLLIRLSEEEHNLLLTMHHIVCDEWSMGVFASELAALYKAYCNGEASPLPELPIQYADFAHWQREWLQGEVLENQLSYWRNQLEGVPLLQLPTDHPRPAVQTFRGASRS</sequence>
<dbReference type="EMBL" id="BART01007129">
    <property type="protein sequence ID" value="GAG54265.1"/>
    <property type="molecule type" value="Genomic_DNA"/>
</dbReference>
<organism evidence="2">
    <name type="scientific">marine sediment metagenome</name>
    <dbReference type="NCBI Taxonomy" id="412755"/>
    <lineage>
        <taxon>unclassified sequences</taxon>
        <taxon>metagenomes</taxon>
        <taxon>ecological metagenomes</taxon>
    </lineage>
</organism>
<proteinExistence type="predicted"/>
<dbReference type="Pfam" id="PF00668">
    <property type="entry name" value="Condensation"/>
    <property type="match status" value="1"/>
</dbReference>
<dbReference type="Gene3D" id="3.30.559.10">
    <property type="entry name" value="Chloramphenicol acetyltransferase-like domain"/>
    <property type="match status" value="1"/>
</dbReference>
<dbReference type="InterPro" id="IPR001242">
    <property type="entry name" value="Condensation_dom"/>
</dbReference>
<accession>X0YEI2</accession>
<reference evidence="2" key="1">
    <citation type="journal article" date="2014" name="Front. Microbiol.">
        <title>High frequency of phylogenetically diverse reductive dehalogenase-homologous genes in deep subseafloor sedimentary metagenomes.</title>
        <authorList>
            <person name="Kawai M."/>
            <person name="Futagami T."/>
            <person name="Toyoda A."/>
            <person name="Takaki Y."/>
            <person name="Nishi S."/>
            <person name="Hori S."/>
            <person name="Arai W."/>
            <person name="Tsubouchi T."/>
            <person name="Morono Y."/>
            <person name="Uchiyama I."/>
            <person name="Ito T."/>
            <person name="Fujiyama A."/>
            <person name="Inagaki F."/>
            <person name="Takami H."/>
        </authorList>
    </citation>
    <scope>NUCLEOTIDE SEQUENCE</scope>
    <source>
        <strain evidence="2">Expedition CK06-06</strain>
    </source>
</reference>
<evidence type="ECO:0000313" key="2">
    <source>
        <dbReference type="EMBL" id="GAG54265.1"/>
    </source>
</evidence>
<dbReference type="GO" id="GO:0003824">
    <property type="term" value="F:catalytic activity"/>
    <property type="evidence" value="ECO:0007669"/>
    <property type="project" value="InterPro"/>
</dbReference>
<name>X0YEI2_9ZZZZ</name>
<dbReference type="SUPFAM" id="SSF52777">
    <property type="entry name" value="CoA-dependent acyltransferases"/>
    <property type="match status" value="2"/>
</dbReference>
<gene>
    <name evidence="2" type="ORF">S01H4_16273</name>
</gene>
<feature type="domain" description="Condensation" evidence="1">
    <location>
        <begin position="27"/>
        <end position="245"/>
    </location>
</feature>
<dbReference type="AlphaFoldDB" id="X0YEI2"/>
<dbReference type="PANTHER" id="PTHR45398">
    <property type="match status" value="1"/>
</dbReference>
<dbReference type="InterPro" id="IPR023213">
    <property type="entry name" value="CAT-like_dom_sf"/>
</dbReference>
<evidence type="ECO:0000259" key="1">
    <source>
        <dbReference type="Pfam" id="PF00668"/>
    </source>
</evidence>
<feature type="non-terminal residue" evidence="2">
    <location>
        <position position="249"/>
    </location>
</feature>
<comment type="caution">
    <text evidence="2">The sequence shown here is derived from an EMBL/GenBank/DDBJ whole genome shotgun (WGS) entry which is preliminary data.</text>
</comment>
<dbReference type="PANTHER" id="PTHR45398:SF1">
    <property type="entry name" value="ENZYME, PUTATIVE (JCVI)-RELATED"/>
    <property type="match status" value="1"/>
</dbReference>
<dbReference type="CDD" id="cd19531">
    <property type="entry name" value="LCL_NRPS-like"/>
    <property type="match status" value="1"/>
</dbReference>